<reference evidence="3 4" key="1">
    <citation type="journal article" date="2018" name="PLoS Genet.">
        <title>Population sequencing reveals clonal diversity and ancestral inbreeding in the grapevine cultivar Chardonnay.</title>
        <authorList>
            <person name="Roach M.J."/>
            <person name="Johnson D.L."/>
            <person name="Bohlmann J."/>
            <person name="van Vuuren H.J."/>
            <person name="Jones S.J."/>
            <person name="Pretorius I.S."/>
            <person name="Schmidt S.A."/>
            <person name="Borneman A.R."/>
        </authorList>
    </citation>
    <scope>NUCLEOTIDE SEQUENCE [LARGE SCALE GENOMIC DNA]</scope>
    <source>
        <strain evidence="4">cv. Chardonnay</strain>
        <tissue evidence="3">Leaf</tissue>
    </source>
</reference>
<evidence type="ECO:0000313" key="3">
    <source>
        <dbReference type="EMBL" id="RVW70707.1"/>
    </source>
</evidence>
<dbReference type="Pfam" id="PF07727">
    <property type="entry name" value="RVT_2"/>
    <property type="match status" value="2"/>
</dbReference>
<feature type="compositionally biased region" description="Pro residues" evidence="1">
    <location>
        <begin position="366"/>
        <end position="377"/>
    </location>
</feature>
<dbReference type="AlphaFoldDB" id="A0A438GES1"/>
<evidence type="ECO:0000313" key="4">
    <source>
        <dbReference type="Proteomes" id="UP000288805"/>
    </source>
</evidence>
<feature type="domain" description="Reverse transcriptase Ty1/copia-type" evidence="2">
    <location>
        <begin position="398"/>
        <end position="505"/>
    </location>
</feature>
<dbReference type="EMBL" id="QGNW01000457">
    <property type="protein sequence ID" value="RVW70707.1"/>
    <property type="molecule type" value="Genomic_DNA"/>
</dbReference>
<proteinExistence type="predicted"/>
<evidence type="ECO:0000259" key="2">
    <source>
        <dbReference type="Pfam" id="PF07727"/>
    </source>
</evidence>
<evidence type="ECO:0000256" key="1">
    <source>
        <dbReference type="SAM" id="MobiDB-lite"/>
    </source>
</evidence>
<dbReference type="InterPro" id="IPR043502">
    <property type="entry name" value="DNA/RNA_pol_sf"/>
</dbReference>
<dbReference type="Pfam" id="PF14223">
    <property type="entry name" value="Retrotran_gag_2"/>
    <property type="match status" value="1"/>
</dbReference>
<dbReference type="PANTHER" id="PTHR47481">
    <property type="match status" value="1"/>
</dbReference>
<gene>
    <name evidence="3" type="primary">RE1_1006</name>
    <name evidence="3" type="ORF">CK203_062007</name>
</gene>
<dbReference type="Proteomes" id="UP000288805">
    <property type="component" value="Unassembled WGS sequence"/>
</dbReference>
<dbReference type="PANTHER" id="PTHR47481:SF22">
    <property type="entry name" value="RETROTRANSPOSON GAG DOMAIN-CONTAINING PROTEIN"/>
    <property type="match status" value="1"/>
</dbReference>
<organism evidence="3 4">
    <name type="scientific">Vitis vinifera</name>
    <name type="common">Grape</name>
    <dbReference type="NCBI Taxonomy" id="29760"/>
    <lineage>
        <taxon>Eukaryota</taxon>
        <taxon>Viridiplantae</taxon>
        <taxon>Streptophyta</taxon>
        <taxon>Embryophyta</taxon>
        <taxon>Tracheophyta</taxon>
        <taxon>Spermatophyta</taxon>
        <taxon>Magnoliopsida</taxon>
        <taxon>eudicotyledons</taxon>
        <taxon>Gunneridae</taxon>
        <taxon>Pentapetalae</taxon>
        <taxon>rosids</taxon>
        <taxon>Vitales</taxon>
        <taxon>Vitaceae</taxon>
        <taxon>Viteae</taxon>
        <taxon>Vitis</taxon>
    </lineage>
</organism>
<feature type="domain" description="Reverse transcriptase Ty1/copia-type" evidence="2">
    <location>
        <begin position="511"/>
        <end position="608"/>
    </location>
</feature>
<dbReference type="CDD" id="cd09272">
    <property type="entry name" value="RNase_HI_RT_Ty1"/>
    <property type="match status" value="1"/>
</dbReference>
<feature type="region of interest" description="Disordered" evidence="1">
    <location>
        <begin position="366"/>
        <end position="387"/>
    </location>
</feature>
<dbReference type="SUPFAM" id="SSF56672">
    <property type="entry name" value="DNA/RNA polymerases"/>
    <property type="match status" value="1"/>
</dbReference>
<accession>A0A438GES1</accession>
<protein>
    <submittedName>
        <fullName evidence="3">Retrovirus-related Pol polyprotein from transposon RE1</fullName>
    </submittedName>
</protein>
<comment type="caution">
    <text evidence="3">The sequence shown here is derived from an EMBL/GenBank/DDBJ whole genome shotgun (WGS) entry which is preliminary data.</text>
</comment>
<dbReference type="InterPro" id="IPR013103">
    <property type="entry name" value="RVT_2"/>
</dbReference>
<name>A0A438GES1_VITVI</name>
<sequence length="795" mass="88169">MTTPHSTNITSAASPLNTEIPLITINISAQAPLKLTSINYLSWKLQFETLFIGYDLIGYIDGSKPCPPTTIIANNTATTNFSHKLWIRQYQLLLNALIGTLSPTIIPFIAQAKTAKEAWTILANTYAKPSRGRIKQVKTKLKNPTKGSHNVTEYLHSVKACADELAILGAPLDPKDLTDKILDGLGDDYKELVRAVQARDTSITFDELHKKLLSFEASAPAITTTVLHLNLIKASVRSVASKDIQPRDVPYFKCFPFNPLPLHPHPPTTQLLLGSHELTLLPTTYLYFEPTTSKTYVSRHVQFVESIFPYTTLNIQQPRLTTTIVSDWIPPVITIPSPSPAQSPSYTLEVQAPDLAPVVDHISKTFPPPHQPGPTLQPEPASQQRKAMSEEYDALVRNGTWELVSPTDITNLVGYMWVFYIKRNSNGSIDKFKARLVAKGFHQRPGVDYLETFSPVIKPTTVRLVLSIAVSNGWSLRQLDVNNAFLQGTLSETVYMAQPPSFIDADKPIHNSHSDTSLFILHAGTNLLYLLVYVDDIIITRNSNDLVSQAVECLAQRFSLKDLGPLSYFLSVEVVLHRHGLLLSQMRYIKDLLTRTNMQAAKPVHTPLPTSSSSIKLSSGSPLFDPTEYRTVVGSLQYLSLTRPDISFAVNKIGTVNDGLLLHRTSTLSLHAFSDSIHAFSDADWVGNKDDYSSTGAYLVYLGSNLISWSTENPPVVYCDNFGATQLSSNPVFHSRMKHVAVDYHFLCDQVQSGALRMAHVSSADQLADLLTKPLPHSQFQKLQFKIGLFTRGLS</sequence>